<evidence type="ECO:0000313" key="1">
    <source>
        <dbReference type="EMBL" id="AHH01784.1"/>
    </source>
</evidence>
<name>W5S543_9VIRU</name>
<accession>W5S543</accession>
<dbReference type="KEGG" id="vg:18266245"/>
<dbReference type="Proteomes" id="UP000202176">
    <property type="component" value="Segment"/>
</dbReference>
<reference evidence="1 2" key="1">
    <citation type="journal article" date="2014" name="Proc. Natl. Acad. Sci. U.S.A.">
        <title>Thirty-thousand-year-old distant relative of giant icosahedral DNA viruses with a pandoravirus morphology.</title>
        <authorList>
            <person name="Legendre M."/>
            <person name="Bartoli J."/>
            <person name="Shmakova L."/>
            <person name="Jeudy S."/>
            <person name="Labadie K."/>
            <person name="Adrait A."/>
            <person name="Lescot M."/>
            <person name="Poirot O."/>
            <person name="Bertaux L."/>
            <person name="Bruley C."/>
            <person name="Coute Y."/>
            <person name="Rivkina E."/>
            <person name="Abergel C."/>
            <person name="Claverie J.M."/>
        </authorList>
    </citation>
    <scope>NUCLEOTIDE SEQUENCE [LARGE SCALE GENOMIC DNA]</scope>
    <source>
        <strain evidence="1">P1084-T</strain>
    </source>
</reference>
<evidence type="ECO:0000313" key="2">
    <source>
        <dbReference type="Proteomes" id="UP000202176"/>
    </source>
</evidence>
<sequence length="69" mass="8159">MELLGDMYCFVDALTDKQALCYYCLKICPKEDWFSIEKDMGHRVYFCSANCMREARKHNHLCREGEGIE</sequence>
<keyword evidence="2" id="KW-1185">Reference proteome</keyword>
<proteinExistence type="predicted"/>
<gene>
    <name evidence="1" type="ORF">pv_217</name>
</gene>
<protein>
    <submittedName>
        <fullName evidence="1">Uncharacterized protein</fullName>
    </submittedName>
</protein>
<organism evidence="1 2">
    <name type="scientific">Pithovirus sibericum</name>
    <dbReference type="NCBI Taxonomy" id="1450746"/>
    <lineage>
        <taxon>Viruses</taxon>
        <taxon>Pithoviruses</taxon>
        <taxon>Orthopithovirinae</taxon>
        <taxon>Alphapithovirus</taxon>
        <taxon>Alphapithovirus sibericum</taxon>
    </lineage>
</organism>
<dbReference type="EMBL" id="KF740664">
    <property type="protein sequence ID" value="AHH01784.1"/>
    <property type="molecule type" value="Genomic_DNA"/>
</dbReference>
<dbReference type="RefSeq" id="YP_009001119.1">
    <property type="nucleotide sequence ID" value="NC_023423.1"/>
</dbReference>
<dbReference type="GeneID" id="18266245"/>